<proteinExistence type="predicted"/>
<dbReference type="HOGENOM" id="CLU_2774475_0_0_9"/>
<keyword evidence="2" id="KW-1185">Reference proteome</keyword>
<reference evidence="2" key="2">
    <citation type="submission" date="2011-02" db="EMBL/GenBank/DDBJ databases">
        <title>The complete genome of Syntrophobotulus glycolicus DSM 8271.</title>
        <authorList>
            <person name="Lucas S."/>
            <person name="Copeland A."/>
            <person name="Lapidus A."/>
            <person name="Bruce D."/>
            <person name="Goodwin L."/>
            <person name="Pitluck S."/>
            <person name="Kyrpides N."/>
            <person name="Mavromatis K."/>
            <person name="Pagani I."/>
            <person name="Ivanova N."/>
            <person name="Mikhailova N."/>
            <person name="Chertkov O."/>
            <person name="Held B."/>
            <person name="Detter J.C."/>
            <person name="Tapia R."/>
            <person name="Han C."/>
            <person name="Land M."/>
            <person name="Hauser L."/>
            <person name="Markowitz V."/>
            <person name="Cheng J.-F."/>
            <person name="Hugenholtz P."/>
            <person name="Woyke T."/>
            <person name="Wu D."/>
            <person name="Spring S."/>
            <person name="Schroeder M."/>
            <person name="Brambilla E."/>
            <person name="Klenk H.-P."/>
            <person name="Eisen J.A."/>
        </authorList>
    </citation>
    <scope>NUCLEOTIDE SEQUENCE [LARGE SCALE GENOMIC DNA]</scope>
    <source>
        <strain evidence="2">DSM 8271 / FlGlyR</strain>
    </source>
</reference>
<reference evidence="1 2" key="1">
    <citation type="journal article" date="2011" name="Stand. Genomic Sci.">
        <title>Complete genome sequence of Syntrophobotulus glycolicus type strain (FlGlyR).</title>
        <authorList>
            <person name="Han C."/>
            <person name="Mwirichia R."/>
            <person name="Chertkov O."/>
            <person name="Held B."/>
            <person name="Lapidus A."/>
            <person name="Nolan M."/>
            <person name="Lucas S."/>
            <person name="Hammon N."/>
            <person name="Deshpande S."/>
            <person name="Cheng J.F."/>
            <person name="Tapia R."/>
            <person name="Goodwin L."/>
            <person name="Pitluck S."/>
            <person name="Huntemann M."/>
            <person name="Liolios K."/>
            <person name="Ivanova N."/>
            <person name="Pagani I."/>
            <person name="Mavromatis K."/>
            <person name="Ovchinikova G."/>
            <person name="Pati A."/>
            <person name="Chen A."/>
            <person name="Palaniappan K."/>
            <person name="Land M."/>
            <person name="Hauser L."/>
            <person name="Brambilla E.M."/>
            <person name="Rohde M."/>
            <person name="Spring S."/>
            <person name="Sikorski J."/>
            <person name="Goker M."/>
            <person name="Woyke T."/>
            <person name="Bristow J."/>
            <person name="Eisen J.A."/>
            <person name="Markowitz V."/>
            <person name="Hugenholtz P."/>
            <person name="Kyrpides N.C."/>
            <person name="Klenk H.P."/>
            <person name="Detter J.C."/>
        </authorList>
    </citation>
    <scope>NUCLEOTIDE SEQUENCE [LARGE SCALE GENOMIC DNA]</scope>
    <source>
        <strain evidence="2">DSM 8271 / FlGlyR</strain>
    </source>
</reference>
<dbReference type="RefSeq" id="WP_013624477.1">
    <property type="nucleotide sequence ID" value="NC_015172.1"/>
</dbReference>
<dbReference type="Proteomes" id="UP000007488">
    <property type="component" value="Chromosome"/>
</dbReference>
<accession>F0SVA7</accession>
<dbReference type="AlphaFoldDB" id="F0SVA7"/>
<name>F0SVA7_SYNGF</name>
<dbReference type="STRING" id="645991.Sgly_1297"/>
<gene>
    <name evidence="1" type="ordered locus">Sgly_1297</name>
</gene>
<organism evidence="1 2">
    <name type="scientific">Syntrophobotulus glycolicus (strain DSM 8271 / FlGlyR)</name>
    <dbReference type="NCBI Taxonomy" id="645991"/>
    <lineage>
        <taxon>Bacteria</taxon>
        <taxon>Bacillati</taxon>
        <taxon>Bacillota</taxon>
        <taxon>Clostridia</taxon>
        <taxon>Eubacteriales</taxon>
        <taxon>Desulfitobacteriaceae</taxon>
        <taxon>Syntrophobotulus</taxon>
    </lineage>
</organism>
<evidence type="ECO:0000313" key="1">
    <source>
        <dbReference type="EMBL" id="ADY55607.1"/>
    </source>
</evidence>
<protein>
    <submittedName>
        <fullName evidence="1">Uncharacterized protein</fullName>
    </submittedName>
</protein>
<dbReference type="EMBL" id="CP002547">
    <property type="protein sequence ID" value="ADY55607.1"/>
    <property type="molecule type" value="Genomic_DNA"/>
</dbReference>
<dbReference type="KEGG" id="sgy:Sgly_1297"/>
<evidence type="ECO:0000313" key="2">
    <source>
        <dbReference type="Proteomes" id="UP000007488"/>
    </source>
</evidence>
<sequence>MFAEGLQIKRDDAQSHMTSVASSICLVRSCRFFGQGRRQVGSEDADEFLPVSFTLIYGIIITKQPHSVV</sequence>